<dbReference type="Gene3D" id="2.60.120.260">
    <property type="entry name" value="Galactose-binding domain-like"/>
    <property type="match status" value="6"/>
</dbReference>
<dbReference type="Proteomes" id="UP000223913">
    <property type="component" value="Unassembled WGS sequence"/>
</dbReference>
<feature type="domain" description="Bacterial Ig-like" evidence="2">
    <location>
        <begin position="981"/>
        <end position="1070"/>
    </location>
</feature>
<dbReference type="InterPro" id="IPR026444">
    <property type="entry name" value="Secre_tail"/>
</dbReference>
<evidence type="ECO:0000259" key="1">
    <source>
        <dbReference type="Pfam" id="PF18962"/>
    </source>
</evidence>
<feature type="domain" description="Bacterial Ig-like" evidence="2">
    <location>
        <begin position="1076"/>
        <end position="1166"/>
    </location>
</feature>
<keyword evidence="4" id="KW-1185">Reference proteome</keyword>
<dbReference type="PANTHER" id="PTHR34677:SF3">
    <property type="entry name" value="BACTERIAL IG-LIKE DOMAIN-CONTAINING PROTEIN"/>
    <property type="match status" value="1"/>
</dbReference>
<dbReference type="OrthoDB" id="1491481at2"/>
<dbReference type="Pfam" id="PF19078">
    <property type="entry name" value="Big_12"/>
    <property type="match status" value="3"/>
</dbReference>
<feature type="domain" description="Bacterial Ig-like" evidence="2">
    <location>
        <begin position="594"/>
        <end position="680"/>
    </location>
</feature>
<dbReference type="NCBIfam" id="TIGR04183">
    <property type="entry name" value="Por_Secre_tail"/>
    <property type="match status" value="1"/>
</dbReference>
<accession>A0A2D0N2T4</accession>
<dbReference type="InterPro" id="IPR044048">
    <property type="entry name" value="Big_12"/>
</dbReference>
<dbReference type="RefSeq" id="WP_099153862.1">
    <property type="nucleotide sequence ID" value="NZ_PDUD01000037.1"/>
</dbReference>
<dbReference type="EMBL" id="PDUD01000037">
    <property type="protein sequence ID" value="PHN02720.1"/>
    <property type="molecule type" value="Genomic_DNA"/>
</dbReference>
<name>A0A2D0N2T4_FLAN2</name>
<feature type="domain" description="Secretion system C-terminal sorting" evidence="1">
    <location>
        <begin position="1189"/>
        <end position="1256"/>
    </location>
</feature>
<evidence type="ECO:0000313" key="3">
    <source>
        <dbReference type="EMBL" id="PHN02720.1"/>
    </source>
</evidence>
<dbReference type="Pfam" id="PF18962">
    <property type="entry name" value="Por_Secre_tail"/>
    <property type="match status" value="1"/>
</dbReference>
<sequence>MEQLYLLYKKQLIAVLVILTTLGGIPALNAQSRVTSADLIGSTTNWPNNDPAQLTNAFDGNYETFVDGWENWGFVGYDMGEGTEEVIASWKFAPRQGFAGRLNGSQLRASNSSNFLNDYVVLDTITMDPVDTILTEVTLDAGESYRYIYWFGGGGTYSNIAELQFLNADGDPLSGTPIGQEGGSQWCAECTYDKAFDGDLNTYVEGPQTIGFVGYDFGPAGQSVIGWGYAPRQGFANRLSDGQGYNTELRGSNDPDYLNNYTVLSTITETPAENVITQSPIAGDNGPWRYIYWSGGVASYGNIAELELYTNELSSDNLIGSTTNWPNNEPAQLTNAFDNNFETFVDGWENWGFVGYDLGEGTDATIASWKFAPRSGFAGRLNGTQLRGSNSSNFLNEFVVLDTITTDPVDSVLTEVMINASESYRYIYWFGGGGTYSNVAELQFLDAGGNPLGGTPIGHEGGSQWCAECTYDKALDGDLDTYVEGPQTIGFVGYDFGPDGQSVSAWGYAPRPGWAWRLSDGQGYNTELRGSNDPDYLNNYTVLSTITETPPENVLTEANIAENNGPWRYIYWSGGVASYGNIAELKLYSGAINVAPTVMITSSVNGPTTVSPIPVTITFSETVLGFELSDITVGNGVADNLQEVTAGLVWTADIIPDGEGIVTVDVAADVVVDAGGKGNNAALQFSVFFNASTEDPITSADLIGSTTNWPNNDPADLTKAFDGDFDSFIDTWENWGFVGYDFGEGTGVEVAYWKYAPRTGYADRMNGSELRASNSADFLNDYVRLDSIGVIPVEGVLTQDTINSTTAYRYVYWFGGGGTFSNIAELQFLDADGNPLIGTQIGQEGASVWCAECTYDKAFDGDIETYVEGPQTIGFVGYDFGAKKGATLKSWKYAPRPGWAQRLSDGQGSNSELRGSNDPNYLNNYTVLYTVTETPPAYALTTGQITDDTPYRYVYWAGGPASYGNIAELELFGAVVDNDLPPTIQLSSVVNGATNMNPFPLTIAFSENVADFTMEDITVTNGVVYTLEEITPGKVWTAYIIPLADGTVTVDIAEGVVMDTDGNGNKQATSFSIVYDSQAPTVALTSEVGEMTDVSPILLTITFSESVSGFGLEDIVVTNATTDSLQEVSAGTVWTVQLIPVEQGTVTVDIPENAAVDVAANGNGAAAQFSVVYDGVVGVDETLRQEVKIWPNPVRDRLWISAEGFDWIELYTVLGQPLQRFRGQSNMSVDVSGFSRGIYLVKFIYKNSFFTEKIIIK</sequence>
<evidence type="ECO:0000259" key="2">
    <source>
        <dbReference type="Pfam" id="PF19078"/>
    </source>
</evidence>
<gene>
    <name evidence="3" type="ORF">CRP01_30520</name>
</gene>
<reference evidence="3 4" key="1">
    <citation type="submission" date="2017-10" db="EMBL/GenBank/DDBJ databases">
        <title>The draft genome sequence of Lewinella nigricans NBRC 102662.</title>
        <authorList>
            <person name="Wang K."/>
        </authorList>
    </citation>
    <scope>NUCLEOTIDE SEQUENCE [LARGE SCALE GENOMIC DNA]</scope>
    <source>
        <strain evidence="3 4">NBRC 102662</strain>
    </source>
</reference>
<protein>
    <recommendedName>
        <fullName evidence="5">T9SS type A sorting domain-containing protein</fullName>
    </recommendedName>
</protein>
<proteinExistence type="predicted"/>
<comment type="caution">
    <text evidence="3">The sequence shown here is derived from an EMBL/GenBank/DDBJ whole genome shotgun (WGS) entry which is preliminary data.</text>
</comment>
<organism evidence="3 4">
    <name type="scientific">Flavilitoribacter nigricans (strain ATCC 23147 / DSM 23189 / NBRC 102662 / NCIMB 1420 / SS-2)</name>
    <name type="common">Lewinella nigricans</name>
    <dbReference type="NCBI Taxonomy" id="1122177"/>
    <lineage>
        <taxon>Bacteria</taxon>
        <taxon>Pseudomonadati</taxon>
        <taxon>Bacteroidota</taxon>
        <taxon>Saprospiria</taxon>
        <taxon>Saprospirales</taxon>
        <taxon>Lewinellaceae</taxon>
        <taxon>Flavilitoribacter</taxon>
    </lineage>
</organism>
<evidence type="ECO:0008006" key="5">
    <source>
        <dbReference type="Google" id="ProtNLM"/>
    </source>
</evidence>
<dbReference type="AlphaFoldDB" id="A0A2D0N2T4"/>
<dbReference type="PANTHER" id="PTHR34677">
    <property type="match status" value="1"/>
</dbReference>
<evidence type="ECO:0000313" key="4">
    <source>
        <dbReference type="Proteomes" id="UP000223913"/>
    </source>
</evidence>